<evidence type="ECO:0000256" key="9">
    <source>
        <dbReference type="ARBA" id="ARBA00022777"/>
    </source>
</evidence>
<accession>A0ABR7T3E8</accession>
<dbReference type="InterPro" id="IPR003594">
    <property type="entry name" value="HATPase_dom"/>
</dbReference>
<dbReference type="InterPro" id="IPR001789">
    <property type="entry name" value="Sig_transdc_resp-reg_receiver"/>
</dbReference>
<keyword evidence="10 16" id="KW-1133">Transmembrane helix</keyword>
<dbReference type="EMBL" id="JACVHF010000011">
    <property type="protein sequence ID" value="MBC9785176.1"/>
    <property type="molecule type" value="Genomic_DNA"/>
</dbReference>
<name>A0ABR7T3E8_HELCL</name>
<feature type="transmembrane region" description="Helical" evidence="16">
    <location>
        <begin position="343"/>
        <end position="365"/>
    </location>
</feature>
<evidence type="ECO:0000259" key="19">
    <source>
        <dbReference type="PROSITE" id="PS50885"/>
    </source>
</evidence>
<keyword evidence="6 14" id="KW-0597">Phosphoprotein</keyword>
<dbReference type="Pfam" id="PF02743">
    <property type="entry name" value="dCache_1"/>
    <property type="match status" value="1"/>
</dbReference>
<evidence type="ECO:0000256" key="7">
    <source>
        <dbReference type="ARBA" id="ARBA00022679"/>
    </source>
</evidence>
<evidence type="ECO:0000256" key="6">
    <source>
        <dbReference type="ARBA" id="ARBA00022553"/>
    </source>
</evidence>
<dbReference type="RefSeq" id="WP_188040670.1">
    <property type="nucleotide sequence ID" value="NZ_JACVHF010000011.1"/>
</dbReference>
<dbReference type="InterPro" id="IPR036890">
    <property type="entry name" value="HATPase_C_sf"/>
</dbReference>
<dbReference type="SMART" id="SM00388">
    <property type="entry name" value="HisKA"/>
    <property type="match status" value="1"/>
</dbReference>
<sequence length="834" mass="93834">MQILRKVPLRTILIIPFILQLLIAAGLISWLSLKNSEQAVYEVTTQLRTETTNRIFEHLKSHMEIPMIVNRLNANAIETGLLDIHNKPERERYFYKQQQTFPDIAMNFIGTPQGEFMGARRSVTGEIQLVLASDATGNNSHYFSVTSYGEAGELKEVFRNFDPRKRPWYITGEKLGQPAWSDIYRHFVFQDLAITAVRPVYDSSGRLFGVLGVDYILTGLNQFLQSLQIGKTGKTFIVERSGNLVATSTLDKSFRFIDGKMERIRASESETPLIREASRFLETHYGDFRNISVREQLDFLLKGEREYVQVTPFEEYGLDWLIVVVVPEKDFMGLIDKNTLQTLGLIGVALMVAIAVGVWTSHWVVEPIRRLNRAAGEYAQGNWDHDVDFERDDEVGTLGKSLTSMARQQAELFGSLEQKVAERTRELEEKNLELIEANKKKELAAKAKSEFLANMSHEIRTPMNAILGFSEILGEHVQDDQGRRYLEYISTNGETLLRIINDILDLSKIEAGKLEIQLRPASLEAIFEEMKRAFASQVEGKGLQFILDIAPELPRQVNIDEVRLRQILFNLIGNAVKFTHCGFIKVSVHPIEEISTSSEEEGAADPAKLNLQIAVQDSGIGIAAEQQQAIFEAFVQQKGQDANRYGGTGLGLTITRRLVEMMDGQISLYSEAGKGSTFTVRLPNIEEAPVVGKEKVSQDVLLAHRRFPDSTVLVADDEEANRALVKEFLEPHGITCFEATNGRETIDMAEKIRPDLIILDMKMPLLDGYGVLQIMKSDDELSAIPIIVLTASVLEEEEANVRQAGCAAFLRKPVSRQQLLLEVIPFLPSEKADK</sequence>
<dbReference type="PANTHER" id="PTHR43047">
    <property type="entry name" value="TWO-COMPONENT HISTIDINE PROTEIN KINASE"/>
    <property type="match status" value="1"/>
</dbReference>
<evidence type="ECO:0000256" key="14">
    <source>
        <dbReference type="PROSITE-ProRule" id="PRU00169"/>
    </source>
</evidence>
<keyword evidence="21" id="KW-1185">Reference proteome</keyword>
<comment type="function">
    <text evidence="13">May play the central regulatory role in sporulation. It may be an element of the effector pathway responsible for the activation of sporulation genes in response to nutritional stress. Spo0A may act in concert with spo0H (a sigma factor) to control the expression of some genes that are critical to the sporulation process.</text>
</comment>
<evidence type="ECO:0000259" key="18">
    <source>
        <dbReference type="PROSITE" id="PS50110"/>
    </source>
</evidence>
<dbReference type="Pfam" id="PF00512">
    <property type="entry name" value="HisKA"/>
    <property type="match status" value="1"/>
</dbReference>
<dbReference type="Proteomes" id="UP000617402">
    <property type="component" value="Unassembled WGS sequence"/>
</dbReference>
<evidence type="ECO:0000256" key="4">
    <source>
        <dbReference type="ARBA" id="ARBA00018672"/>
    </source>
</evidence>
<proteinExistence type="predicted"/>
<keyword evidence="11" id="KW-0902">Two-component regulatory system</keyword>
<dbReference type="Pfam" id="PF00072">
    <property type="entry name" value="Response_reg"/>
    <property type="match status" value="1"/>
</dbReference>
<keyword evidence="5" id="KW-1003">Cell membrane</keyword>
<keyword evidence="15" id="KW-0175">Coiled coil</keyword>
<dbReference type="SUPFAM" id="SSF47384">
    <property type="entry name" value="Homodimeric domain of signal transducing histidine kinase"/>
    <property type="match status" value="1"/>
</dbReference>
<dbReference type="PRINTS" id="PR00344">
    <property type="entry name" value="BCTRLSENSOR"/>
</dbReference>
<feature type="domain" description="HAMP" evidence="19">
    <location>
        <begin position="362"/>
        <end position="414"/>
    </location>
</feature>
<dbReference type="Gene3D" id="1.10.8.500">
    <property type="entry name" value="HAMP domain in histidine kinase"/>
    <property type="match status" value="1"/>
</dbReference>
<dbReference type="PROSITE" id="PS50110">
    <property type="entry name" value="RESPONSE_REGULATORY"/>
    <property type="match status" value="1"/>
</dbReference>
<feature type="transmembrane region" description="Helical" evidence="16">
    <location>
        <begin position="12"/>
        <end position="33"/>
    </location>
</feature>
<dbReference type="Gene3D" id="3.30.450.20">
    <property type="entry name" value="PAS domain"/>
    <property type="match status" value="2"/>
</dbReference>
<comment type="catalytic activity">
    <reaction evidence="1">
        <text>ATP + protein L-histidine = ADP + protein N-phospho-L-histidine.</text>
        <dbReference type="EC" id="2.7.13.3"/>
    </reaction>
</comment>
<evidence type="ECO:0000256" key="16">
    <source>
        <dbReference type="SAM" id="Phobius"/>
    </source>
</evidence>
<dbReference type="SMART" id="SM00387">
    <property type="entry name" value="HATPase_c"/>
    <property type="match status" value="1"/>
</dbReference>
<feature type="modified residue" description="4-aspartylphosphate" evidence="14">
    <location>
        <position position="760"/>
    </location>
</feature>
<dbReference type="SMART" id="SM00448">
    <property type="entry name" value="REC"/>
    <property type="match status" value="1"/>
</dbReference>
<evidence type="ECO:0000256" key="8">
    <source>
        <dbReference type="ARBA" id="ARBA00022692"/>
    </source>
</evidence>
<keyword evidence="12 16" id="KW-0472">Membrane</keyword>
<dbReference type="Gene3D" id="3.30.565.10">
    <property type="entry name" value="Histidine kinase-like ATPase, C-terminal domain"/>
    <property type="match status" value="1"/>
</dbReference>
<dbReference type="PROSITE" id="PS50885">
    <property type="entry name" value="HAMP"/>
    <property type="match status" value="1"/>
</dbReference>
<dbReference type="SUPFAM" id="SSF52172">
    <property type="entry name" value="CheY-like"/>
    <property type="match status" value="1"/>
</dbReference>
<dbReference type="SUPFAM" id="SSF55874">
    <property type="entry name" value="ATPase domain of HSP90 chaperone/DNA topoisomerase II/histidine kinase"/>
    <property type="match status" value="1"/>
</dbReference>
<dbReference type="Gene3D" id="3.40.50.2300">
    <property type="match status" value="1"/>
</dbReference>
<reference evidence="20 21" key="1">
    <citation type="submission" date="2020-07" db="EMBL/GenBank/DDBJ databases">
        <title>Draft whole-genome sequence of Heliobacterium chlorum DSM 3682, type strain.</title>
        <authorList>
            <person name="Kyndt J.A."/>
            <person name="Meyer T.E."/>
            <person name="Imhoff J.F."/>
        </authorList>
    </citation>
    <scope>NUCLEOTIDE SEQUENCE [LARGE SCALE GENOMIC DNA]</scope>
    <source>
        <strain evidence="20 21">DSM 3682</strain>
    </source>
</reference>
<feature type="domain" description="Histidine kinase" evidence="17">
    <location>
        <begin position="454"/>
        <end position="686"/>
    </location>
</feature>
<evidence type="ECO:0000256" key="10">
    <source>
        <dbReference type="ARBA" id="ARBA00022989"/>
    </source>
</evidence>
<comment type="caution">
    <text evidence="20">The sequence shown here is derived from an EMBL/GenBank/DDBJ whole genome shotgun (WGS) entry which is preliminary data.</text>
</comment>
<dbReference type="CDD" id="cd12913">
    <property type="entry name" value="PDC1_MCP_like"/>
    <property type="match status" value="1"/>
</dbReference>
<protein>
    <recommendedName>
        <fullName evidence="4">Stage 0 sporulation protein A homolog</fullName>
        <ecNumber evidence="3">2.7.13.3</ecNumber>
    </recommendedName>
</protein>
<evidence type="ECO:0000256" key="11">
    <source>
        <dbReference type="ARBA" id="ARBA00023012"/>
    </source>
</evidence>
<evidence type="ECO:0000256" key="3">
    <source>
        <dbReference type="ARBA" id="ARBA00012438"/>
    </source>
</evidence>
<dbReference type="InterPro" id="IPR003660">
    <property type="entry name" value="HAMP_dom"/>
</dbReference>
<evidence type="ECO:0000256" key="12">
    <source>
        <dbReference type="ARBA" id="ARBA00023136"/>
    </source>
</evidence>
<dbReference type="EC" id="2.7.13.3" evidence="3"/>
<dbReference type="CDD" id="cd00082">
    <property type="entry name" value="HisKA"/>
    <property type="match status" value="1"/>
</dbReference>
<dbReference type="SUPFAM" id="SSF158472">
    <property type="entry name" value="HAMP domain-like"/>
    <property type="match status" value="1"/>
</dbReference>
<keyword evidence="9" id="KW-0418">Kinase</keyword>
<dbReference type="SMART" id="SM00304">
    <property type="entry name" value="HAMP"/>
    <property type="match status" value="1"/>
</dbReference>
<dbReference type="InterPro" id="IPR036097">
    <property type="entry name" value="HisK_dim/P_sf"/>
</dbReference>
<evidence type="ECO:0000313" key="20">
    <source>
        <dbReference type="EMBL" id="MBC9785176.1"/>
    </source>
</evidence>
<evidence type="ECO:0000256" key="13">
    <source>
        <dbReference type="ARBA" id="ARBA00024867"/>
    </source>
</evidence>
<dbReference type="Pfam" id="PF02518">
    <property type="entry name" value="HATPase_c"/>
    <property type="match status" value="1"/>
</dbReference>
<dbReference type="InterPro" id="IPR003661">
    <property type="entry name" value="HisK_dim/P_dom"/>
</dbReference>
<dbReference type="PROSITE" id="PS50109">
    <property type="entry name" value="HIS_KIN"/>
    <property type="match status" value="1"/>
</dbReference>
<dbReference type="CDD" id="cd16922">
    <property type="entry name" value="HATPase_EvgS-ArcB-TorS-like"/>
    <property type="match status" value="1"/>
</dbReference>
<feature type="domain" description="Response regulatory" evidence="18">
    <location>
        <begin position="711"/>
        <end position="827"/>
    </location>
</feature>
<dbReference type="InterPro" id="IPR005467">
    <property type="entry name" value="His_kinase_dom"/>
</dbReference>
<keyword evidence="8 16" id="KW-0812">Transmembrane</keyword>
<evidence type="ECO:0000256" key="1">
    <source>
        <dbReference type="ARBA" id="ARBA00000085"/>
    </source>
</evidence>
<evidence type="ECO:0000256" key="2">
    <source>
        <dbReference type="ARBA" id="ARBA00004651"/>
    </source>
</evidence>
<keyword evidence="7" id="KW-0808">Transferase</keyword>
<dbReference type="Gene3D" id="1.10.287.130">
    <property type="match status" value="1"/>
</dbReference>
<dbReference type="CDD" id="cd06225">
    <property type="entry name" value="HAMP"/>
    <property type="match status" value="1"/>
</dbReference>
<evidence type="ECO:0000313" key="21">
    <source>
        <dbReference type="Proteomes" id="UP000617402"/>
    </source>
</evidence>
<organism evidence="20 21">
    <name type="scientific">Heliobacterium chlorum</name>
    <dbReference type="NCBI Taxonomy" id="2698"/>
    <lineage>
        <taxon>Bacteria</taxon>
        <taxon>Bacillati</taxon>
        <taxon>Bacillota</taxon>
        <taxon>Clostridia</taxon>
        <taxon>Eubacteriales</taxon>
        <taxon>Heliobacteriaceae</taxon>
        <taxon>Heliobacterium</taxon>
    </lineage>
</organism>
<feature type="coiled-coil region" evidence="15">
    <location>
        <begin position="418"/>
        <end position="447"/>
    </location>
</feature>
<dbReference type="InterPro" id="IPR004358">
    <property type="entry name" value="Sig_transdc_His_kin-like_C"/>
</dbReference>
<dbReference type="InterPro" id="IPR033479">
    <property type="entry name" value="dCache_1"/>
</dbReference>
<evidence type="ECO:0000256" key="5">
    <source>
        <dbReference type="ARBA" id="ARBA00022475"/>
    </source>
</evidence>
<comment type="subcellular location">
    <subcellularLocation>
        <location evidence="2">Cell membrane</location>
        <topology evidence="2">Multi-pass membrane protein</topology>
    </subcellularLocation>
</comment>
<dbReference type="InterPro" id="IPR011006">
    <property type="entry name" value="CheY-like_superfamily"/>
</dbReference>
<evidence type="ECO:0000259" key="17">
    <source>
        <dbReference type="PROSITE" id="PS50109"/>
    </source>
</evidence>
<dbReference type="Pfam" id="PF00672">
    <property type="entry name" value="HAMP"/>
    <property type="match status" value="1"/>
</dbReference>
<dbReference type="PANTHER" id="PTHR43047:SF72">
    <property type="entry name" value="OSMOSENSING HISTIDINE PROTEIN KINASE SLN1"/>
    <property type="match status" value="1"/>
</dbReference>
<evidence type="ECO:0000256" key="15">
    <source>
        <dbReference type="SAM" id="Coils"/>
    </source>
</evidence>
<gene>
    <name evidence="20" type="ORF">H1S01_11715</name>
</gene>